<dbReference type="EMBL" id="CP073754">
    <property type="protein sequence ID" value="QWF69696.1"/>
    <property type="molecule type" value="Genomic_DNA"/>
</dbReference>
<evidence type="ECO:0000259" key="1">
    <source>
        <dbReference type="SMART" id="SM00382"/>
    </source>
</evidence>
<sequence>MKRKSQKLLDLEANGKLKRPRIAVKWTYFNEQGYLTMTALSADRPSIDPEDDLFGHAPFAKNLAQSISRYPSNDGLVLALYGPWGSGKSTVLNYVQHYLDQQDEDKRPVVVTFNPWWFSGQENLARAFLGQLQAVLPEKYAGFKGLAGILADFSEGIGGLVELAGAVAGVGGVVGHGLKLIAPKPKDVPALKKMISEVLLKENKRVLVIIDDIDRLTPEEVRQLFTVIKALADFPHIIYLLAFDREVAVKAINQQTGLPGERFLEKIIQVPFEMPPIDRVSLQSALFKRLDEVLIATPDGMLDHSYWTNVFYEGINQLIKVPRDIVRFINTLSVTYPTVVGEVNPVDFIAIEALRVFLPGVYDVVRSNQDKFAGHKPDNRYGGSRDNTTQEFHAAWQKNVPENLQASTMALIQRIFPKTEDTGYGGEWIAIWRKSQRVCVPDLFPIYFRLSIADGEIRRSEILDILNSVITPNLFGEKLCSACLVKRPDGLSKVRAILERLMDYVEQDIPAEHISIICNELLNIGDKLSLPSDNTGGFDLRNEQRVGRIIYHLLKRVENFQRSEYFKNGFNQGHAIGVQSYMLGIFVEEISKQSEINSFSLLDINSVDELKSIWIEKIRSIDSSELLSNSQFSRILRLWQKFGSPDEVKVWCTNEVNSDEQLLIFLSHFLTQSRGQAFGAWAVHNQPRLNPKWLDEYLEIDTVAERLQKIESEGRVPEFATVAVSQFLKEFTMLKDGRNPDGFGAFDD</sequence>
<name>A0A975R913_9GAMM</name>
<dbReference type="SUPFAM" id="SSF52540">
    <property type="entry name" value="P-loop containing nucleoside triphosphate hydrolases"/>
    <property type="match status" value="1"/>
</dbReference>
<dbReference type="Gene3D" id="3.40.50.300">
    <property type="entry name" value="P-loop containing nucleotide triphosphate hydrolases"/>
    <property type="match status" value="1"/>
</dbReference>
<dbReference type="AlphaFoldDB" id="A0A975R913"/>
<dbReference type="Proteomes" id="UP000676649">
    <property type="component" value="Chromosome"/>
</dbReference>
<dbReference type="InterPro" id="IPR011646">
    <property type="entry name" value="KAP_P-loop"/>
</dbReference>
<organism evidence="2 3">
    <name type="scientific">Methylomonas paludis</name>
    <dbReference type="NCBI Taxonomy" id="1173101"/>
    <lineage>
        <taxon>Bacteria</taxon>
        <taxon>Pseudomonadati</taxon>
        <taxon>Pseudomonadota</taxon>
        <taxon>Gammaproteobacteria</taxon>
        <taxon>Methylococcales</taxon>
        <taxon>Methylococcaceae</taxon>
        <taxon>Methylomonas</taxon>
    </lineage>
</organism>
<dbReference type="KEGG" id="mpad:KEF85_09940"/>
<dbReference type="RefSeq" id="WP_215580062.1">
    <property type="nucleotide sequence ID" value="NZ_CP073754.1"/>
</dbReference>
<dbReference type="InterPro" id="IPR003593">
    <property type="entry name" value="AAA+_ATPase"/>
</dbReference>
<dbReference type="SMART" id="SM00382">
    <property type="entry name" value="AAA"/>
    <property type="match status" value="1"/>
</dbReference>
<feature type="domain" description="AAA+ ATPase" evidence="1">
    <location>
        <begin position="74"/>
        <end position="253"/>
    </location>
</feature>
<accession>A0A975R913</accession>
<proteinExistence type="predicted"/>
<keyword evidence="3" id="KW-1185">Reference proteome</keyword>
<dbReference type="PANTHER" id="PTHR22674">
    <property type="entry name" value="NTPASE, KAP FAMILY P-LOOP DOMAIN-CONTAINING 1"/>
    <property type="match status" value="1"/>
</dbReference>
<reference evidence="2" key="1">
    <citation type="submission" date="2021-04" db="EMBL/GenBank/DDBJ databases">
        <title>Draft genome sequence data of methanotrophic Methylovulum sp. strain S1L and Methylomonas sp. strain S2AM isolated from boreal lake water columns.</title>
        <authorList>
            <person name="Rissanen A.J."/>
            <person name="Mangayil R."/>
            <person name="Svenning M.M."/>
            <person name="Khanongnuch R."/>
        </authorList>
    </citation>
    <scope>NUCLEOTIDE SEQUENCE</scope>
    <source>
        <strain evidence="2">S2AM</strain>
    </source>
</reference>
<dbReference type="PANTHER" id="PTHR22674:SF6">
    <property type="entry name" value="NTPASE KAP FAMILY P-LOOP DOMAIN-CONTAINING PROTEIN 1"/>
    <property type="match status" value="1"/>
</dbReference>
<protein>
    <submittedName>
        <fullName evidence="2">AAA family ATPase</fullName>
    </submittedName>
</protein>
<evidence type="ECO:0000313" key="3">
    <source>
        <dbReference type="Proteomes" id="UP000676649"/>
    </source>
</evidence>
<evidence type="ECO:0000313" key="2">
    <source>
        <dbReference type="EMBL" id="QWF69696.1"/>
    </source>
</evidence>
<dbReference type="InterPro" id="IPR027417">
    <property type="entry name" value="P-loop_NTPase"/>
</dbReference>
<dbReference type="Pfam" id="PF07693">
    <property type="entry name" value="KAP_NTPase"/>
    <property type="match status" value="1"/>
</dbReference>
<dbReference type="InterPro" id="IPR052754">
    <property type="entry name" value="NTPase_KAP_P-loop"/>
</dbReference>
<gene>
    <name evidence="2" type="ORF">KEF85_09940</name>
</gene>